<evidence type="ECO:0000313" key="2">
    <source>
        <dbReference type="Proteomes" id="UP000298061"/>
    </source>
</evidence>
<gene>
    <name evidence="1" type="ORF">EWM64_g3880</name>
</gene>
<comment type="caution">
    <text evidence="1">The sequence shown here is derived from an EMBL/GenBank/DDBJ whole genome shotgun (WGS) entry which is preliminary data.</text>
</comment>
<dbReference type="AlphaFoldDB" id="A0A4Y9ZZ13"/>
<dbReference type="EMBL" id="SFCI01000386">
    <property type="protein sequence ID" value="TFY80136.1"/>
    <property type="molecule type" value="Genomic_DNA"/>
</dbReference>
<dbReference type="OrthoDB" id="3133286at2759"/>
<evidence type="ECO:0000313" key="1">
    <source>
        <dbReference type="EMBL" id="TFY80136.1"/>
    </source>
</evidence>
<keyword evidence="2" id="KW-1185">Reference proteome</keyword>
<reference evidence="1 2" key="1">
    <citation type="submission" date="2019-02" db="EMBL/GenBank/DDBJ databases">
        <title>Genome sequencing of the rare red list fungi Hericium alpestre (H. flagellum).</title>
        <authorList>
            <person name="Buettner E."/>
            <person name="Kellner H."/>
        </authorList>
    </citation>
    <scope>NUCLEOTIDE SEQUENCE [LARGE SCALE GENOMIC DNA]</scope>
    <source>
        <strain evidence="1 2">DSM 108284</strain>
    </source>
</reference>
<sequence>MPSSMRFFARQSTNPDNNCSVLWFALAPGEECKVDILFPPTLNVPFTSEDGILWGDGLPVAPLFVHLLLKVQAWEHHRTSPRADYQAREPVDVADIGELLEIGKRDVDFGLAQEEWGAWPSQFMAKVRNFVWVYPESRGAWKDVGLEFDMVIYKRGVAYEP</sequence>
<accession>A0A4Y9ZZ13</accession>
<organism evidence="1 2">
    <name type="scientific">Hericium alpestre</name>
    <dbReference type="NCBI Taxonomy" id="135208"/>
    <lineage>
        <taxon>Eukaryota</taxon>
        <taxon>Fungi</taxon>
        <taxon>Dikarya</taxon>
        <taxon>Basidiomycota</taxon>
        <taxon>Agaricomycotina</taxon>
        <taxon>Agaricomycetes</taxon>
        <taxon>Russulales</taxon>
        <taxon>Hericiaceae</taxon>
        <taxon>Hericium</taxon>
    </lineage>
</organism>
<protein>
    <submittedName>
        <fullName evidence="1">Uncharacterized protein</fullName>
    </submittedName>
</protein>
<proteinExistence type="predicted"/>
<name>A0A4Y9ZZ13_9AGAM</name>
<dbReference type="Proteomes" id="UP000298061">
    <property type="component" value="Unassembled WGS sequence"/>
</dbReference>